<dbReference type="eggNOG" id="COG3042">
    <property type="taxonomic scope" value="Bacteria"/>
</dbReference>
<evidence type="ECO:0000313" key="2">
    <source>
        <dbReference type="EMBL" id="ADQ80778.1"/>
    </source>
</evidence>
<dbReference type="HOGENOM" id="CLU_1363820_0_0_10"/>
<dbReference type="RefSeq" id="WP_013446147.1">
    <property type="nucleotide sequence ID" value="NC_014734.1"/>
</dbReference>
<evidence type="ECO:0000259" key="1">
    <source>
        <dbReference type="Pfam" id="PF14302"/>
    </source>
</evidence>
<feature type="domain" description="DUF4377" evidence="1">
    <location>
        <begin position="158"/>
        <end position="212"/>
    </location>
</feature>
<accession>E4T7T4</accession>
<feature type="domain" description="DUF4377" evidence="1">
    <location>
        <begin position="76"/>
        <end position="114"/>
    </location>
</feature>
<dbReference type="AlphaFoldDB" id="E4T7T4"/>
<evidence type="ECO:0000313" key="3">
    <source>
        <dbReference type="Proteomes" id="UP000008718"/>
    </source>
</evidence>
<reference evidence="2 3" key="2">
    <citation type="journal article" date="2011" name="Stand. Genomic Sci.">
        <title>Complete genome sequence of Paludibacter propionicigenes type strain (WB4).</title>
        <authorList>
            <person name="Gronow S."/>
            <person name="Munk C."/>
            <person name="Lapidus A."/>
            <person name="Nolan M."/>
            <person name="Lucas S."/>
            <person name="Hammon N."/>
            <person name="Deshpande S."/>
            <person name="Cheng J.F."/>
            <person name="Tapia R."/>
            <person name="Han C."/>
            <person name="Goodwin L."/>
            <person name="Pitluck S."/>
            <person name="Liolios K."/>
            <person name="Ivanova N."/>
            <person name="Mavromatis K."/>
            <person name="Mikhailova N."/>
            <person name="Pati A."/>
            <person name="Chen A."/>
            <person name="Palaniappan K."/>
            <person name="Land M."/>
            <person name="Hauser L."/>
            <person name="Chang Y.J."/>
            <person name="Jeffries C.D."/>
            <person name="Brambilla E."/>
            <person name="Rohde M."/>
            <person name="Goker M."/>
            <person name="Detter J.C."/>
            <person name="Woyke T."/>
            <person name="Bristow J."/>
            <person name="Eisen J.A."/>
            <person name="Markowitz V."/>
            <person name="Hugenholtz P."/>
            <person name="Kyrpides N.C."/>
            <person name="Klenk H.P."/>
        </authorList>
    </citation>
    <scope>NUCLEOTIDE SEQUENCE [LARGE SCALE GENOMIC DNA]</scope>
    <source>
        <strain evidence="3">DSM 17365 / JCM 13257 / WB4</strain>
    </source>
</reference>
<dbReference type="Proteomes" id="UP000008718">
    <property type="component" value="Chromosome"/>
</dbReference>
<dbReference type="KEGG" id="ppn:Palpr_2647"/>
<organism evidence="2 3">
    <name type="scientific">Paludibacter propionicigenes (strain DSM 17365 / JCM 13257 / WB4)</name>
    <dbReference type="NCBI Taxonomy" id="694427"/>
    <lineage>
        <taxon>Bacteria</taxon>
        <taxon>Pseudomonadati</taxon>
        <taxon>Bacteroidota</taxon>
        <taxon>Bacteroidia</taxon>
        <taxon>Bacteroidales</taxon>
        <taxon>Paludibacteraceae</taxon>
        <taxon>Paludibacter</taxon>
    </lineage>
</organism>
<proteinExistence type="predicted"/>
<keyword evidence="3" id="KW-1185">Reference proteome</keyword>
<protein>
    <recommendedName>
        <fullName evidence="1">DUF4377 domain-containing protein</fullName>
    </recommendedName>
</protein>
<dbReference type="PROSITE" id="PS51257">
    <property type="entry name" value="PROKAR_LIPOPROTEIN"/>
    <property type="match status" value="1"/>
</dbReference>
<reference key="1">
    <citation type="submission" date="2010-11" db="EMBL/GenBank/DDBJ databases">
        <title>The complete genome of Paludibacter propionicigenes DSM 17365.</title>
        <authorList>
            <consortium name="US DOE Joint Genome Institute (JGI-PGF)"/>
            <person name="Lucas S."/>
            <person name="Copeland A."/>
            <person name="Lapidus A."/>
            <person name="Bruce D."/>
            <person name="Goodwin L."/>
            <person name="Pitluck S."/>
            <person name="Kyrpides N."/>
            <person name="Mavromatis K."/>
            <person name="Ivanova N."/>
            <person name="Munk A.C."/>
            <person name="Brettin T."/>
            <person name="Detter J.C."/>
            <person name="Han C."/>
            <person name="Tapia R."/>
            <person name="Land M."/>
            <person name="Hauser L."/>
            <person name="Markowitz V."/>
            <person name="Cheng J.-F."/>
            <person name="Hugenholtz P."/>
            <person name="Woyke T."/>
            <person name="Wu D."/>
            <person name="Gronow S."/>
            <person name="Wellnitz S."/>
            <person name="Brambilla E."/>
            <person name="Klenk H.-P."/>
            <person name="Eisen J.A."/>
        </authorList>
    </citation>
    <scope>NUCLEOTIDE SEQUENCE</scope>
    <source>
        <strain>WB4</strain>
    </source>
</reference>
<dbReference type="OrthoDB" id="880459at2"/>
<dbReference type="InterPro" id="IPR025485">
    <property type="entry name" value="DUF4377"/>
</dbReference>
<name>E4T7T4_PALPW</name>
<dbReference type="EMBL" id="CP002345">
    <property type="protein sequence ID" value="ADQ80778.1"/>
    <property type="molecule type" value="Genomic_DNA"/>
</dbReference>
<gene>
    <name evidence="2" type="ordered locus">Palpr_2647</name>
</gene>
<sequence>MRKLNLFVGIIILSTSLGSCTNEEVNREKTVEMTIYPETGYGASILSDVVTQPIQFSDNDENRKHLLTDIITEGFDFNYERGYEYTLKVKKIWMQNPPQDVSSVKYVFIKLLSKKKVITQDSEQNIVLFVASQTVKFTPKYPGEYEKVAGGEAPKIYDALRVRENGTDNWMALTKIEGFDFTKGYEYVLNAKKITKADPYSVRYVLVDIVSKREKK</sequence>
<dbReference type="Pfam" id="PF14302">
    <property type="entry name" value="DUF4377"/>
    <property type="match status" value="2"/>
</dbReference>